<dbReference type="InterPro" id="IPR012337">
    <property type="entry name" value="RNaseH-like_sf"/>
</dbReference>
<dbReference type="SMART" id="SM00479">
    <property type="entry name" value="EXOIII"/>
    <property type="match status" value="1"/>
</dbReference>
<evidence type="ECO:0000313" key="3">
    <source>
        <dbReference type="Proteomes" id="UP000431922"/>
    </source>
</evidence>
<dbReference type="Proteomes" id="UP000431922">
    <property type="component" value="Unassembled WGS sequence"/>
</dbReference>
<name>A0A845B9Y5_9SPHN</name>
<gene>
    <name evidence="2" type="ORF">GRI65_08070</name>
</gene>
<dbReference type="SUPFAM" id="SSF53098">
    <property type="entry name" value="Ribonuclease H-like"/>
    <property type="match status" value="1"/>
</dbReference>
<dbReference type="NCBIfam" id="NF006615">
    <property type="entry name" value="PRK09182.1"/>
    <property type="match status" value="1"/>
</dbReference>
<dbReference type="RefSeq" id="WP_160756008.1">
    <property type="nucleotide sequence ID" value="NZ_WTYL01000002.1"/>
</dbReference>
<dbReference type="OrthoDB" id="7427781at2"/>
<evidence type="ECO:0000259" key="1">
    <source>
        <dbReference type="SMART" id="SM00479"/>
    </source>
</evidence>
<dbReference type="InterPro" id="IPR036397">
    <property type="entry name" value="RNaseH_sf"/>
</dbReference>
<dbReference type="AlphaFoldDB" id="A0A845B9Y5"/>
<proteinExistence type="predicted"/>
<dbReference type="InterPro" id="IPR013520">
    <property type="entry name" value="Ribonucl_H"/>
</dbReference>
<accession>A0A845B9Y5</accession>
<dbReference type="CDD" id="cd06127">
    <property type="entry name" value="DEDDh"/>
    <property type="match status" value="1"/>
</dbReference>
<protein>
    <submittedName>
        <fullName evidence="2">DNA polymerase III subunit epsilon</fullName>
    </submittedName>
</protein>
<sequence>MVLGQASPVSILELIDMTITYKNGNPEWIADQLIGAPGYRVLRAVPPSFSVMPSDGTMPGGRCVAIIDCETTGLDVQNDAVIELAIMLAFVGMDGQVTGHFGPVSWLQDPGVELDPRITLLTGLTNKDLAGHAIKDGTAAGLIDRADICVAHNARFDAAWIEKRFPQFAGKPWACSASDIDWLMLGYDGRAQQHLLMQHGRFANAHRAGDDVWSLFHLLKHEQPDPDGRTTRSHLQRLLKAADATTFRVEAVSAPYAAKDRLKAHGYRWEAARKVWWKELRYEELTAECRWFRAQELPPFRTEQVTSSQRHR</sequence>
<dbReference type="GO" id="GO:0006259">
    <property type="term" value="P:DNA metabolic process"/>
    <property type="evidence" value="ECO:0007669"/>
    <property type="project" value="UniProtKB-ARBA"/>
</dbReference>
<organism evidence="2 3">
    <name type="scientific">Allopontixanthobacter sediminis</name>
    <dbReference type="NCBI Taxonomy" id="1689985"/>
    <lineage>
        <taxon>Bacteria</taxon>
        <taxon>Pseudomonadati</taxon>
        <taxon>Pseudomonadota</taxon>
        <taxon>Alphaproteobacteria</taxon>
        <taxon>Sphingomonadales</taxon>
        <taxon>Erythrobacteraceae</taxon>
        <taxon>Allopontixanthobacter</taxon>
    </lineage>
</organism>
<dbReference type="Pfam" id="PF00929">
    <property type="entry name" value="RNase_T"/>
    <property type="match status" value="1"/>
</dbReference>
<comment type="caution">
    <text evidence="2">The sequence shown here is derived from an EMBL/GenBank/DDBJ whole genome shotgun (WGS) entry which is preliminary data.</text>
</comment>
<dbReference type="Gene3D" id="3.30.420.10">
    <property type="entry name" value="Ribonuclease H-like superfamily/Ribonuclease H"/>
    <property type="match status" value="1"/>
</dbReference>
<dbReference type="GO" id="GO:0003676">
    <property type="term" value="F:nucleic acid binding"/>
    <property type="evidence" value="ECO:0007669"/>
    <property type="project" value="InterPro"/>
</dbReference>
<dbReference type="GO" id="GO:0004527">
    <property type="term" value="F:exonuclease activity"/>
    <property type="evidence" value="ECO:0007669"/>
    <property type="project" value="UniProtKB-ARBA"/>
</dbReference>
<reference evidence="2 3" key="1">
    <citation type="submission" date="2019-12" db="EMBL/GenBank/DDBJ databases">
        <title>Genomic-based taxomic classification of the family Erythrobacteraceae.</title>
        <authorList>
            <person name="Xu L."/>
        </authorList>
    </citation>
    <scope>NUCLEOTIDE SEQUENCE [LARGE SCALE GENOMIC DNA]</scope>
    <source>
        <strain evidence="2 3">KCTC 42453</strain>
    </source>
</reference>
<dbReference type="EMBL" id="WTYL01000002">
    <property type="protein sequence ID" value="MXP44409.1"/>
    <property type="molecule type" value="Genomic_DNA"/>
</dbReference>
<keyword evidence="3" id="KW-1185">Reference proteome</keyword>
<evidence type="ECO:0000313" key="2">
    <source>
        <dbReference type="EMBL" id="MXP44409.1"/>
    </source>
</evidence>
<feature type="domain" description="Exonuclease" evidence="1">
    <location>
        <begin position="63"/>
        <end position="228"/>
    </location>
</feature>